<gene>
    <name evidence="1" type="ORF">L1987_22373</name>
</gene>
<dbReference type="EMBL" id="CM042025">
    <property type="protein sequence ID" value="KAI3806466.1"/>
    <property type="molecule type" value="Genomic_DNA"/>
</dbReference>
<evidence type="ECO:0000313" key="1">
    <source>
        <dbReference type="EMBL" id="KAI3806466.1"/>
    </source>
</evidence>
<reference evidence="2" key="1">
    <citation type="journal article" date="2022" name="Mol. Ecol. Resour.">
        <title>The genomes of chicory, endive, great burdock and yacon provide insights into Asteraceae palaeo-polyploidization history and plant inulin production.</title>
        <authorList>
            <person name="Fan W."/>
            <person name="Wang S."/>
            <person name="Wang H."/>
            <person name="Wang A."/>
            <person name="Jiang F."/>
            <person name="Liu H."/>
            <person name="Zhao H."/>
            <person name="Xu D."/>
            <person name="Zhang Y."/>
        </authorList>
    </citation>
    <scope>NUCLEOTIDE SEQUENCE [LARGE SCALE GENOMIC DNA]</scope>
    <source>
        <strain evidence="2">cv. Yunnan</strain>
    </source>
</reference>
<accession>A0ACB9IFA0</accession>
<organism evidence="1 2">
    <name type="scientific">Smallanthus sonchifolius</name>
    <dbReference type="NCBI Taxonomy" id="185202"/>
    <lineage>
        <taxon>Eukaryota</taxon>
        <taxon>Viridiplantae</taxon>
        <taxon>Streptophyta</taxon>
        <taxon>Embryophyta</taxon>
        <taxon>Tracheophyta</taxon>
        <taxon>Spermatophyta</taxon>
        <taxon>Magnoliopsida</taxon>
        <taxon>eudicotyledons</taxon>
        <taxon>Gunneridae</taxon>
        <taxon>Pentapetalae</taxon>
        <taxon>asterids</taxon>
        <taxon>campanulids</taxon>
        <taxon>Asterales</taxon>
        <taxon>Asteraceae</taxon>
        <taxon>Asteroideae</taxon>
        <taxon>Heliantheae alliance</taxon>
        <taxon>Millerieae</taxon>
        <taxon>Smallanthus</taxon>
    </lineage>
</organism>
<comment type="caution">
    <text evidence="1">The sequence shown here is derived from an EMBL/GenBank/DDBJ whole genome shotgun (WGS) entry which is preliminary data.</text>
</comment>
<dbReference type="Proteomes" id="UP001056120">
    <property type="component" value="Linkage Group LG08"/>
</dbReference>
<sequence>MHKWRWLYHFLRPCWSEICPKSSQHQIQTPLSSAAATSAGAPIITPIVDFFSDDKFKKRLGFFCQCLPSLFHNTNTGEFLQ</sequence>
<protein>
    <submittedName>
        <fullName evidence="1">Uncharacterized protein</fullName>
    </submittedName>
</protein>
<name>A0ACB9IFA0_9ASTR</name>
<evidence type="ECO:0000313" key="2">
    <source>
        <dbReference type="Proteomes" id="UP001056120"/>
    </source>
</evidence>
<keyword evidence="2" id="KW-1185">Reference proteome</keyword>
<proteinExistence type="predicted"/>
<reference evidence="1 2" key="2">
    <citation type="journal article" date="2022" name="Mol. Ecol. Resour.">
        <title>The genomes of chicory, endive, great burdock and yacon provide insights into Asteraceae paleo-polyploidization history and plant inulin production.</title>
        <authorList>
            <person name="Fan W."/>
            <person name="Wang S."/>
            <person name="Wang H."/>
            <person name="Wang A."/>
            <person name="Jiang F."/>
            <person name="Liu H."/>
            <person name="Zhao H."/>
            <person name="Xu D."/>
            <person name="Zhang Y."/>
        </authorList>
    </citation>
    <scope>NUCLEOTIDE SEQUENCE [LARGE SCALE GENOMIC DNA]</scope>
    <source>
        <strain evidence="2">cv. Yunnan</strain>
        <tissue evidence="1">Leaves</tissue>
    </source>
</reference>